<geneLocation type="plasmid" evidence="5">
    <name>phda2c.1</name>
</geneLocation>
<dbReference type="InterPro" id="IPR027628">
    <property type="entry name" value="DotA_TraY"/>
</dbReference>
<feature type="transmembrane region" description="Helical" evidence="2">
    <location>
        <begin position="550"/>
        <end position="571"/>
    </location>
</feature>
<evidence type="ECO:0000256" key="2">
    <source>
        <dbReference type="SAM" id="Phobius"/>
    </source>
</evidence>
<evidence type="ECO:0000313" key="5">
    <source>
        <dbReference type="Proteomes" id="UP000230008"/>
    </source>
</evidence>
<feature type="transmembrane region" description="Helical" evidence="2">
    <location>
        <begin position="583"/>
        <end position="610"/>
    </location>
</feature>
<evidence type="ECO:0000256" key="3">
    <source>
        <dbReference type="SAM" id="SignalP"/>
    </source>
</evidence>
<keyword evidence="2" id="KW-0812">Transmembrane</keyword>
<keyword evidence="4" id="KW-0614">Plasmid</keyword>
<feature type="transmembrane region" description="Helical" evidence="2">
    <location>
        <begin position="516"/>
        <end position="544"/>
    </location>
</feature>
<reference evidence="5" key="1">
    <citation type="submission" date="2016-10" db="EMBL/GenBank/DDBJ databases">
        <authorList>
            <person name="Chevignon G."/>
        </authorList>
    </citation>
    <scope>NUCLEOTIDE SEQUENCE [LARGE SCALE GENOMIC DNA]</scope>
    <source>
        <strain evidence="5">A2C</strain>
        <plasmid evidence="5">phda2c.1</plasmid>
    </source>
</reference>
<proteinExistence type="predicted"/>
<dbReference type="NCBIfam" id="TIGR04346">
    <property type="entry name" value="DotA_TraY"/>
    <property type="match status" value="1"/>
</dbReference>
<name>A0A2D3T517_9ENTR</name>
<gene>
    <name evidence="4" type="ORF">BJP41_10065</name>
</gene>
<dbReference type="Proteomes" id="UP000230008">
    <property type="component" value="Plasmid pHDA2C.1"/>
</dbReference>
<feature type="signal peptide" evidence="3">
    <location>
        <begin position="1"/>
        <end position="22"/>
    </location>
</feature>
<sequence length="719" mass="77635">MKKGLRLVGVLALIVCSPQIFAEEVNFQHLSDAAKRRGDLSRQMLVMIFGDIVNNPLHPTHTTMIGELFFVFNSLIATIALFWFITVTLRQMVQAGHQGQVFRSGRSPLYPVTVLLGFLSLVPTSSGWSLSQLIVLWAASIMGVGSANLLTDKAATLLQGGHSLVMQPIAPQTLTSARAIFEMNLCLYGINEELHNMYSDSGPAKGTPYMSVNTLPEGFMIGNGSAQCGSARLPVTPKNPHWTPMFSVPVNTEPLIMAQTQSLNRMQNQLSKAAYQFVQQFNQKLDTGTGTIEDVESQIQKAAREYEDNIKQEVRAMNHETQLQDVVAHQLRQYGWLALGSWYQTFATANNKTNAVVNMRPTVTGMSKLGETGVGSYHEKLTVAYRAQIQNSNYTAPLGTQSSKDSQIVSNSSDSSSVLVGLFKSPGQKIANFFSTINIGSENDSNDQINPLLKMKAIGDYTLGGATSIFTIYTTAKGLLAWSKGKNAANVGVKVINAVTGAGDIAEGILEAIGPVIYFLLFILFSIGFSLSIYLPFIPFIYWISAATNWIVGVLIGATAGSLWAATHLGGEEDRGSRSAYGYVFLIDVMLRPMLMVFGFLFASLVAVAVGTLLNTLFASALANVQADSITGLISIVGVLMIYARICTTLVSSAFSLQVSMPDYVISWLGGREGASMLGGMNESIKGMFSNFGSGAKTAPSPKKVVPQSGYNNQEDGIK</sequence>
<evidence type="ECO:0000256" key="1">
    <source>
        <dbReference type="SAM" id="MobiDB-lite"/>
    </source>
</evidence>
<reference evidence="5" key="2">
    <citation type="submission" date="2017-11" db="EMBL/GenBank/DDBJ databases">
        <title>PacBio sequencing of new strain of the secondary endosymbiont Candidatus Hamiltonella defensa.</title>
        <authorList>
            <person name="Strand M.R."/>
            <person name="Oliver K."/>
        </authorList>
    </citation>
    <scope>NUCLEOTIDE SEQUENCE [LARGE SCALE GENOMIC DNA]</scope>
    <source>
        <strain evidence="5">A2C</strain>
        <plasmid evidence="5">phda2c.1</plasmid>
    </source>
</reference>
<accession>A0A2D3T517</accession>
<dbReference type="RefSeq" id="WP_100103780.1">
    <property type="nucleotide sequence ID" value="NZ_CAWNMT010000002.1"/>
</dbReference>
<protein>
    <submittedName>
        <fullName evidence="4">Conjugal transfer protein TraY</fullName>
    </submittedName>
</protein>
<dbReference type="EMBL" id="CP017607">
    <property type="protein sequence ID" value="ATW30814.1"/>
    <property type="molecule type" value="Genomic_DNA"/>
</dbReference>
<evidence type="ECO:0000313" key="4">
    <source>
        <dbReference type="EMBL" id="ATW30814.1"/>
    </source>
</evidence>
<feature type="transmembrane region" description="Helical" evidence="2">
    <location>
        <begin position="630"/>
        <end position="651"/>
    </location>
</feature>
<feature type="transmembrane region" description="Helical" evidence="2">
    <location>
        <begin position="109"/>
        <end position="128"/>
    </location>
</feature>
<organism evidence="4 5">
    <name type="scientific">Candidatus Williamhamiltonella defendens</name>
    <dbReference type="NCBI Taxonomy" id="138072"/>
    <lineage>
        <taxon>Bacteria</taxon>
        <taxon>Pseudomonadati</taxon>
        <taxon>Pseudomonadota</taxon>
        <taxon>Gammaproteobacteria</taxon>
        <taxon>Enterobacterales</taxon>
        <taxon>Enterobacteriaceae</taxon>
        <taxon>aphid secondary symbionts</taxon>
        <taxon>Candidatus Williamhamiltonella</taxon>
    </lineage>
</organism>
<feature type="compositionally biased region" description="Polar residues" evidence="1">
    <location>
        <begin position="709"/>
        <end position="719"/>
    </location>
</feature>
<feature type="chain" id="PRO_5013931492" evidence="3">
    <location>
        <begin position="23"/>
        <end position="719"/>
    </location>
</feature>
<feature type="transmembrane region" description="Helical" evidence="2">
    <location>
        <begin position="68"/>
        <end position="89"/>
    </location>
</feature>
<keyword evidence="2" id="KW-1133">Transmembrane helix</keyword>
<keyword evidence="3" id="KW-0732">Signal</keyword>
<keyword evidence="2" id="KW-0472">Membrane</keyword>
<dbReference type="AlphaFoldDB" id="A0A2D3T517"/>
<feature type="region of interest" description="Disordered" evidence="1">
    <location>
        <begin position="696"/>
        <end position="719"/>
    </location>
</feature>